<dbReference type="Gene3D" id="2.160.20.10">
    <property type="entry name" value="Single-stranded right-handed beta-helix, Pectin lyase-like"/>
    <property type="match status" value="1"/>
</dbReference>
<dbReference type="SMART" id="SM00912">
    <property type="entry name" value="Haemagg_act"/>
    <property type="match status" value="1"/>
</dbReference>
<organism evidence="2 3">
    <name type="scientific">Agrobacterium tumefaciens str. B6</name>
    <dbReference type="NCBI Taxonomy" id="1183423"/>
    <lineage>
        <taxon>Bacteria</taxon>
        <taxon>Pseudomonadati</taxon>
        <taxon>Pseudomonadota</taxon>
        <taxon>Alphaproteobacteria</taxon>
        <taxon>Hyphomicrobiales</taxon>
        <taxon>Rhizobiaceae</taxon>
        <taxon>Rhizobium/Agrobacterium group</taxon>
        <taxon>Agrobacterium</taxon>
        <taxon>Agrobacterium tumefaciens complex</taxon>
    </lineage>
</organism>
<gene>
    <name evidence="2" type="ORF">AGR4A_Lc10026</name>
</gene>
<comment type="caution">
    <text evidence="2">The sequence shown here is derived from an EMBL/GenBank/DDBJ whole genome shotgun (WGS) entry which is preliminary data.</text>
</comment>
<dbReference type="Pfam" id="PF05860">
    <property type="entry name" value="TPS"/>
    <property type="match status" value="1"/>
</dbReference>
<reference evidence="2 3" key="1">
    <citation type="submission" date="2016-01" db="EMBL/GenBank/DDBJ databases">
        <authorList>
            <person name="Regsiter A."/>
            <person name="william w."/>
        </authorList>
    </citation>
    <scope>NUCLEOTIDE SEQUENCE [LARGE SCALE GENOMIC DNA]</scope>
    <source>
        <strain evidence="2 3">B6</strain>
    </source>
</reference>
<feature type="domain" description="Filamentous haemagglutinin FhaB/tRNA nuclease CdiA-like TPS" evidence="1">
    <location>
        <begin position="55"/>
        <end position="167"/>
    </location>
</feature>
<evidence type="ECO:0000259" key="1">
    <source>
        <dbReference type="SMART" id="SM00912"/>
    </source>
</evidence>
<name>A0A822V6E3_AGRTU</name>
<dbReference type="NCBIfam" id="TIGR01901">
    <property type="entry name" value="adhes_NPXG"/>
    <property type="match status" value="1"/>
</dbReference>
<sequence length="691" mass="71305">MQIDRADEQDRGAHLRMRRTFRLANMKNSVAASLSLLLCGVALPVFAQVIPDGGSNTTTSIDATSGATNVQIAPVGNPTSAISHNTYTEFSVNSLGVNLDNRTVNARTILNEVTSSRISNLNGPLDVLGARAHVIVANPNGISVDGASFRNTGGVVLSTGKASVVSRQITSGSFQDNVVLKTEGGTIDIGAGGLSGAMSTLHLLAGRIRIDGPVENSSPQLRSSIELTAGGSSVEYDSAIVPNSDLENWGRVTDEGSNDNSVAIEITSRGTLKANTVRIRATNNGAGVSHAGNGLAAFGDFVIDASGKVTTSGSIEAKRNVHINAGSIEARSLAGQPQSKIEAINGALTLLAGTGDIKNTGVLMSGSTRDGANADSKGAATLKAAGDIALLTENADQLAIVFGAKGDLDVRAGGSIINNTGRLLSNSATTLEAGGDILNIADVLNGEGVWHYQKDVGKRLWYTLWQSRETIETVSLDYGQQRVPGQQAYIIGDGVAMKAGGNVVNRGSSINANTGSVLIDGTSILNEGGLSGSLQFVKRCRLTCIGYGSSTTNVSGGAINANGNIELHASSSILNRYGQIVSYGSINATAPSVVLEGRSIPTVVQRPTGLYNFWGGSTAWIGTGDQGGVFDAPQGSITINAFRPVQVTAGTLRARDGVFAPSGIETFKETAGEEYPFGLDSIGLFPGMVGR</sequence>
<dbReference type="InterPro" id="IPR008638">
    <property type="entry name" value="FhaB/CdiA-like_TPS"/>
</dbReference>
<proteinExistence type="predicted"/>
<accession>A0A822V6E3</accession>
<dbReference type="EMBL" id="FCNL01000027">
    <property type="protein sequence ID" value="CVI20268.1"/>
    <property type="molecule type" value="Genomic_DNA"/>
</dbReference>
<dbReference type="AlphaFoldDB" id="A0A822V6E3"/>
<dbReference type="Proteomes" id="UP000192074">
    <property type="component" value="Unassembled WGS sequence"/>
</dbReference>
<dbReference type="InterPro" id="IPR011050">
    <property type="entry name" value="Pectin_lyase_fold/virulence"/>
</dbReference>
<evidence type="ECO:0000313" key="2">
    <source>
        <dbReference type="EMBL" id="CVI20268.1"/>
    </source>
</evidence>
<protein>
    <submittedName>
        <fullName evidence="2">Filamentous hemagglutinin outer membrane protein</fullName>
    </submittedName>
</protein>
<evidence type="ECO:0000313" key="3">
    <source>
        <dbReference type="Proteomes" id="UP000192074"/>
    </source>
</evidence>
<dbReference type="SUPFAM" id="SSF51126">
    <property type="entry name" value="Pectin lyase-like"/>
    <property type="match status" value="1"/>
</dbReference>
<dbReference type="InterPro" id="IPR012334">
    <property type="entry name" value="Pectin_lyas_fold"/>
</dbReference>